<protein>
    <submittedName>
        <fullName evidence="1">Uncharacterized protein</fullName>
    </submittedName>
</protein>
<name>A0A5J4PPZ1_9ZZZZ</name>
<reference evidence="1" key="1">
    <citation type="submission" date="2019-03" db="EMBL/GenBank/DDBJ databases">
        <title>Single cell metagenomics reveals metabolic interactions within the superorganism composed of flagellate Streblomastix strix and complex community of Bacteroidetes bacteria on its surface.</title>
        <authorList>
            <person name="Treitli S.C."/>
            <person name="Kolisko M."/>
            <person name="Husnik F."/>
            <person name="Keeling P."/>
            <person name="Hampl V."/>
        </authorList>
    </citation>
    <scope>NUCLEOTIDE SEQUENCE</scope>
    <source>
        <strain evidence="1">STM</strain>
    </source>
</reference>
<sequence>MMQIADRSDSRNPKYGKVLKDWVVELSMPTKETKQFFKDKYFKYANVVGSTCSSTGSPAFTRDYQTIFNPNATKETFKMINEINYLIDNYPNSRSISSANSFAFLSCKSNKVSLKSLKMLGILKTN</sequence>
<gene>
    <name evidence="1" type="ORF">EZS27_037794</name>
</gene>
<comment type="caution">
    <text evidence="1">The sequence shown here is derived from an EMBL/GenBank/DDBJ whole genome shotgun (WGS) entry which is preliminary data.</text>
</comment>
<accession>A0A5J4PPZ1</accession>
<proteinExistence type="predicted"/>
<dbReference type="EMBL" id="SNRY01007149">
    <property type="protein sequence ID" value="KAA6311001.1"/>
    <property type="molecule type" value="Genomic_DNA"/>
</dbReference>
<organism evidence="1">
    <name type="scientific">termite gut metagenome</name>
    <dbReference type="NCBI Taxonomy" id="433724"/>
    <lineage>
        <taxon>unclassified sequences</taxon>
        <taxon>metagenomes</taxon>
        <taxon>organismal metagenomes</taxon>
    </lineage>
</organism>
<dbReference type="AlphaFoldDB" id="A0A5J4PPZ1"/>
<evidence type="ECO:0000313" key="1">
    <source>
        <dbReference type="EMBL" id="KAA6311001.1"/>
    </source>
</evidence>